<reference evidence="4" key="1">
    <citation type="submission" date="2016-02" db="EMBL/GenBank/DDBJ databases">
        <title>Draft genome sequence of Microdochium bolleyi, a fungal endophyte of beachgrass.</title>
        <authorList>
            <consortium name="DOE Joint Genome Institute"/>
            <person name="David A.S."/>
            <person name="May G."/>
            <person name="Haridas S."/>
            <person name="Lim J."/>
            <person name="Wang M."/>
            <person name="Labutti K."/>
            <person name="Lipzen A."/>
            <person name="Barry K."/>
            <person name="Grigoriev I.V."/>
        </authorList>
    </citation>
    <scope>NUCLEOTIDE SEQUENCE [LARGE SCALE GENOMIC DNA]</scope>
    <source>
        <strain evidence="4">J235TASD1</strain>
    </source>
</reference>
<evidence type="ECO:0000256" key="2">
    <source>
        <dbReference type="SAM" id="Phobius"/>
    </source>
</evidence>
<gene>
    <name evidence="3" type="ORF">Micbo1qcDRAFT_163287</name>
</gene>
<dbReference type="Pfam" id="PF11927">
    <property type="entry name" value="HODM_asu-like"/>
    <property type="match status" value="1"/>
</dbReference>
<evidence type="ECO:0000256" key="1">
    <source>
        <dbReference type="SAM" id="MobiDB-lite"/>
    </source>
</evidence>
<protein>
    <submittedName>
        <fullName evidence="3">Uncharacterized protein</fullName>
    </submittedName>
</protein>
<evidence type="ECO:0000313" key="3">
    <source>
        <dbReference type="EMBL" id="KXJ91531.1"/>
    </source>
</evidence>
<organism evidence="3 4">
    <name type="scientific">Microdochium bolleyi</name>
    <dbReference type="NCBI Taxonomy" id="196109"/>
    <lineage>
        <taxon>Eukaryota</taxon>
        <taxon>Fungi</taxon>
        <taxon>Dikarya</taxon>
        <taxon>Ascomycota</taxon>
        <taxon>Pezizomycotina</taxon>
        <taxon>Sordariomycetes</taxon>
        <taxon>Xylariomycetidae</taxon>
        <taxon>Xylariales</taxon>
        <taxon>Microdochiaceae</taxon>
        <taxon>Microdochium</taxon>
    </lineage>
</organism>
<dbReference type="STRING" id="196109.A0A136J2V9"/>
<dbReference type="OrthoDB" id="5043642at2759"/>
<proteinExistence type="predicted"/>
<name>A0A136J2V9_9PEZI</name>
<sequence length="462" mass="49840">MAAHQAVLDLLSPSPLIAGLVVLGMVGFGVAVASPSVLRGKHPMFGMADGVEDGGMKRGITSNLLQGWLGGGDAKRRASNNESAAPPKIEPVPQDFSWQDTVPLKLRPFKPTYFITMALRSSTPSDLIVMDSNYLQRIRDRKDVIKSHPEHVLGCIPGPPPMNDAAPDAEQRRAQHKALYNGSVGGVESVRELYAYLLGEYLPKRYPTLFSVSSPAAPGAVSTFHNNITGAAFPAKLPPLAADDTDAAIAALKILGETVEDDLLLLQQDPSDDLGGGTGLHRLVATVCCNPSGFDPADKMGRVLRDIHAPVPAYGKIEKSMERFFSRLEVGKSSSRINWSITTNPVLFNLASNHIKEGQQVDETEEIDPSKAFLRCELQTTTRLPGATGAVLFSFKTFMYPLPELREEEAEAEAESEGGRPGRLGPQLADAIEGLRDGNAPGMWTYKGAVRWAGPVCEYLRS</sequence>
<keyword evidence="2" id="KW-0812">Transmembrane</keyword>
<keyword evidence="4" id="KW-1185">Reference proteome</keyword>
<dbReference type="Proteomes" id="UP000070501">
    <property type="component" value="Unassembled WGS sequence"/>
</dbReference>
<dbReference type="AlphaFoldDB" id="A0A136J2V9"/>
<accession>A0A136J2V9</accession>
<dbReference type="EMBL" id="KQ964250">
    <property type="protein sequence ID" value="KXJ91531.1"/>
    <property type="molecule type" value="Genomic_DNA"/>
</dbReference>
<evidence type="ECO:0000313" key="4">
    <source>
        <dbReference type="Proteomes" id="UP000070501"/>
    </source>
</evidence>
<dbReference type="InParanoid" id="A0A136J2V9"/>
<dbReference type="InterPro" id="IPR021848">
    <property type="entry name" value="HODM_asu-like"/>
</dbReference>
<feature type="transmembrane region" description="Helical" evidence="2">
    <location>
        <begin position="16"/>
        <end position="38"/>
    </location>
</feature>
<feature type="compositionally biased region" description="Acidic residues" evidence="1">
    <location>
        <begin position="407"/>
        <end position="416"/>
    </location>
</feature>
<keyword evidence="2" id="KW-1133">Transmembrane helix</keyword>
<feature type="region of interest" description="Disordered" evidence="1">
    <location>
        <begin position="71"/>
        <end position="93"/>
    </location>
</feature>
<feature type="region of interest" description="Disordered" evidence="1">
    <location>
        <begin position="407"/>
        <end position="426"/>
    </location>
</feature>
<keyword evidence="2" id="KW-0472">Membrane</keyword>